<dbReference type="InterPro" id="IPR008928">
    <property type="entry name" value="6-hairpin_glycosidase_sf"/>
</dbReference>
<dbReference type="RefSeq" id="WP_147387369.1">
    <property type="nucleotide sequence ID" value="NZ_JACOOK010000003.1"/>
</dbReference>
<evidence type="ECO:0000313" key="3">
    <source>
        <dbReference type="Proteomes" id="UP000636891"/>
    </source>
</evidence>
<proteinExistence type="predicted"/>
<dbReference type="InterPro" id="IPR012341">
    <property type="entry name" value="6hp_glycosidase-like_sf"/>
</dbReference>
<comment type="caution">
    <text evidence="2">The sequence shown here is derived from an EMBL/GenBank/DDBJ whole genome shotgun (WGS) entry which is preliminary data.</text>
</comment>
<sequence>MKRIRLLRFAQLFLTAVVLGTGSLARTQSLAPEYFERQPMDRMAAWNYALVRTYERAPVSRLLTYVRENYGIQYTALARIVPQVEVDGRIYTAAEATDIRVEDFPGGVEARFRLGGVEVESRFTPLMVGTGESTRVGAAVYSIRTEPKATVRLMIGESFWQRSAFEDMNKVPFESLDPRDNRIDKQGKTYLIATGEHSAITGVRTSAVVDVRRGEGGGEYLDCAFAGGSGEVLLAFAEDRARVAKISGLDISQALADVDCHYGELLANRIETPDSLLDRAFGSALTTLEYTWVDPYGWVECIHHWTSLWHMQQTAAAEWLGQTDRSRATTLKQAEMINSDGSIPHFAPFGFTRRDFGGTNQFWAWQVRRYWNFTGDLDFAAATAPVLDRVIGQTFAEYDRNDNLLLGWGLQIGNQEDYVATAGDGTTPSVEGINMMRTRSELAAGLGDTTASLLWRARADETVSRLRAKLWRSDLGRFVYFDDLQGNPRLDGQYHTLTYPAIFGITDLLDSYTSLRHLSDRLTDSSGAIYCSNNFPYHAVGTWGMQAGAAQQPWGAWGYAAAGLRNRVSDPLHALAGWVMDDNHRGSWPEVSTEAVPAYFSAPAGLYVAAVVEALFGLEMHAPEGCIRVSPNFPDDWPSASMQLKNHRVDFRRSGNRLEYDLHTTAKLARKIRWSLPVCTNVRLTDHGEPIPVRLRSGIDGVFAEAELPAENHSRIVVTFDPVPLNLSVPGSVAEGESLQVALQGAELLGIEDRGGLLASVCTDGNVLRGTLKKGLLDEYRSFGALGELNFSRRTLFVRAQTGEDVGFYIPVDLTVLPRFEAVPLGGLKFTDSLSADVLLRNNTDRAVTGRAVLRVGEAAFPFCVDLAPRSECRRNIAFGAGDATLFAPGVNCAELTLPGGESLPLRLAFGDLPEAGPLDSFLKENLRPIAIDGLLDTPDKSWQKVRKYQAFYHPPWHSCPPPMEALDTTREFRVPQIPGLSFRVPSHRFAALSRSNGTPFIRIPGDGLHCKKLYFLFVPLLDNADMFTRVARITVRDAEGGEVTRTLSFPGDLDWSCPPSAVGKFATTQQNRSLTAPPLSLLSPVQADRPEGRAPAFPQPVWWSGSAAAVTRSGVFAVVELDLERIRELAWIDLEALDDISALGLVAVTGYSADRFGALAGTPWFPPARRLPPVPLFDLTAPDSLSRWQIEGDAFSVAPVPALFNEATLNSLAKNGETAVGRALSPAFRLPEWCAKLDFDTQGGTAMKDPDGNETLCIRLLDADTGRELAVMLSAGVHSLTHRYMDVSAFSGRNLRLELVDRNTRTSYAWIGLRRVCMMP</sequence>
<evidence type="ECO:0000256" key="1">
    <source>
        <dbReference type="SAM" id="SignalP"/>
    </source>
</evidence>
<keyword evidence="1" id="KW-0732">Signal</keyword>
<dbReference type="Gene3D" id="1.50.10.10">
    <property type="match status" value="1"/>
</dbReference>
<keyword evidence="3" id="KW-1185">Reference proteome</keyword>
<reference evidence="2 3" key="1">
    <citation type="submission" date="2020-08" db="EMBL/GenBank/DDBJ databases">
        <title>Genome public.</title>
        <authorList>
            <person name="Liu C."/>
            <person name="Sun Q."/>
        </authorList>
    </citation>
    <scope>NUCLEOTIDE SEQUENCE [LARGE SCALE GENOMIC DNA]</scope>
    <source>
        <strain evidence="2 3">New-7</strain>
    </source>
</reference>
<dbReference type="EMBL" id="JACOOK010000003">
    <property type="protein sequence ID" value="MBC5616834.1"/>
    <property type="molecule type" value="Genomic_DNA"/>
</dbReference>
<feature type="signal peptide" evidence="1">
    <location>
        <begin position="1"/>
        <end position="25"/>
    </location>
</feature>
<protein>
    <recommendedName>
        <fullName evidence="4">Alpha-L-rhamnosidase six-hairpin glycosidase domain-containing protein</fullName>
    </recommendedName>
</protein>
<dbReference type="Proteomes" id="UP000636891">
    <property type="component" value="Unassembled WGS sequence"/>
</dbReference>
<name>A0ABR7CMM5_9BACT</name>
<accession>A0ABR7CMM5</accession>
<evidence type="ECO:0008006" key="4">
    <source>
        <dbReference type="Google" id="ProtNLM"/>
    </source>
</evidence>
<dbReference type="SUPFAM" id="SSF48208">
    <property type="entry name" value="Six-hairpin glycosidases"/>
    <property type="match status" value="1"/>
</dbReference>
<feature type="chain" id="PRO_5047130248" description="Alpha-L-rhamnosidase six-hairpin glycosidase domain-containing protein" evidence="1">
    <location>
        <begin position="26"/>
        <end position="1321"/>
    </location>
</feature>
<evidence type="ECO:0000313" key="2">
    <source>
        <dbReference type="EMBL" id="MBC5616834.1"/>
    </source>
</evidence>
<organism evidence="2 3">
    <name type="scientific">Alistipes hominis</name>
    <dbReference type="NCBI Taxonomy" id="2763015"/>
    <lineage>
        <taxon>Bacteria</taxon>
        <taxon>Pseudomonadati</taxon>
        <taxon>Bacteroidota</taxon>
        <taxon>Bacteroidia</taxon>
        <taxon>Bacteroidales</taxon>
        <taxon>Rikenellaceae</taxon>
        <taxon>Alistipes</taxon>
    </lineage>
</organism>
<gene>
    <name evidence="2" type="ORF">H8S08_07340</name>
</gene>